<gene>
    <name evidence="2" type="ORF">LTR16_005492</name>
</gene>
<proteinExistence type="predicted"/>
<dbReference type="EMBL" id="JAVRRA010017302">
    <property type="protein sequence ID" value="KAK5200621.1"/>
    <property type="molecule type" value="Genomic_DNA"/>
</dbReference>
<name>A0ABR0LMF7_9PEZI</name>
<comment type="caution">
    <text evidence="2">The sequence shown here is derived from an EMBL/GenBank/DDBJ whole genome shotgun (WGS) entry which is preliminary data.</text>
</comment>
<evidence type="ECO:0000256" key="1">
    <source>
        <dbReference type="SAM" id="MobiDB-lite"/>
    </source>
</evidence>
<feature type="region of interest" description="Disordered" evidence="1">
    <location>
        <begin position="28"/>
        <end position="63"/>
    </location>
</feature>
<organism evidence="2 3">
    <name type="scientific">Cryomyces antarcticus</name>
    <dbReference type="NCBI Taxonomy" id="329879"/>
    <lineage>
        <taxon>Eukaryota</taxon>
        <taxon>Fungi</taxon>
        <taxon>Dikarya</taxon>
        <taxon>Ascomycota</taxon>
        <taxon>Pezizomycotina</taxon>
        <taxon>Dothideomycetes</taxon>
        <taxon>Dothideomycetes incertae sedis</taxon>
        <taxon>Cryomyces</taxon>
    </lineage>
</organism>
<evidence type="ECO:0000313" key="2">
    <source>
        <dbReference type="EMBL" id="KAK5200621.1"/>
    </source>
</evidence>
<dbReference type="Proteomes" id="UP001357485">
    <property type="component" value="Unassembled WGS sequence"/>
</dbReference>
<feature type="non-terminal residue" evidence="2">
    <location>
        <position position="1"/>
    </location>
</feature>
<feature type="compositionally biased region" description="Low complexity" evidence="1">
    <location>
        <begin position="52"/>
        <end position="63"/>
    </location>
</feature>
<evidence type="ECO:0000313" key="3">
    <source>
        <dbReference type="Proteomes" id="UP001357485"/>
    </source>
</evidence>
<protein>
    <submittedName>
        <fullName evidence="2">Uncharacterized protein</fullName>
    </submittedName>
</protein>
<accession>A0ABR0LMF7</accession>
<sequence>AGAEKPAVARRSSRNQRRNWLELAKAHGSGAIPLDWQDSKGKQKGMKRAADADAGPADPDARE</sequence>
<keyword evidence="3" id="KW-1185">Reference proteome</keyword>
<reference evidence="2 3" key="1">
    <citation type="submission" date="2023-08" db="EMBL/GenBank/DDBJ databases">
        <title>Black Yeasts Isolated from many extreme environments.</title>
        <authorList>
            <person name="Coleine C."/>
            <person name="Stajich J.E."/>
            <person name="Selbmann L."/>
        </authorList>
    </citation>
    <scope>NUCLEOTIDE SEQUENCE [LARGE SCALE GENOMIC DNA]</scope>
    <source>
        <strain evidence="2 3">CCFEE 536</strain>
    </source>
</reference>